<reference evidence="3" key="1">
    <citation type="journal article" date="2013" name="Genetics">
        <title>The draft genome and transcriptome of Panagrellus redivivus are shaped by the harsh demands of a free-living lifestyle.</title>
        <authorList>
            <person name="Srinivasan J."/>
            <person name="Dillman A.R."/>
            <person name="Macchietto M.G."/>
            <person name="Heikkinen L."/>
            <person name="Lakso M."/>
            <person name="Fracchia K.M."/>
            <person name="Antoshechkin I."/>
            <person name="Mortazavi A."/>
            <person name="Wong G."/>
            <person name="Sternberg P.W."/>
        </authorList>
    </citation>
    <scope>NUCLEOTIDE SEQUENCE [LARGE SCALE GENOMIC DNA]</scope>
    <source>
        <strain evidence="3">MT8872</strain>
    </source>
</reference>
<dbReference type="AlphaFoldDB" id="A0A7E4VBP5"/>
<feature type="region of interest" description="Disordered" evidence="1">
    <location>
        <begin position="113"/>
        <end position="140"/>
    </location>
</feature>
<organism evidence="3 4">
    <name type="scientific">Panagrellus redivivus</name>
    <name type="common">Microworm</name>
    <dbReference type="NCBI Taxonomy" id="6233"/>
    <lineage>
        <taxon>Eukaryota</taxon>
        <taxon>Metazoa</taxon>
        <taxon>Ecdysozoa</taxon>
        <taxon>Nematoda</taxon>
        <taxon>Chromadorea</taxon>
        <taxon>Rhabditida</taxon>
        <taxon>Tylenchina</taxon>
        <taxon>Panagrolaimomorpha</taxon>
        <taxon>Panagrolaimoidea</taxon>
        <taxon>Panagrolaimidae</taxon>
        <taxon>Panagrellus</taxon>
    </lineage>
</organism>
<evidence type="ECO:0000313" key="3">
    <source>
        <dbReference type="Proteomes" id="UP000492821"/>
    </source>
</evidence>
<keyword evidence="3" id="KW-1185">Reference proteome</keyword>
<name>A0A7E4VBP5_PANRE</name>
<feature type="signal peptide" evidence="2">
    <location>
        <begin position="1"/>
        <end position="21"/>
    </location>
</feature>
<reference evidence="4" key="2">
    <citation type="submission" date="2020-10" db="UniProtKB">
        <authorList>
            <consortium name="WormBaseParasite"/>
        </authorList>
    </citation>
    <scope>IDENTIFICATION</scope>
</reference>
<dbReference type="WBParaSite" id="Pan_g19013.t2">
    <property type="protein sequence ID" value="Pan_g19013.t2"/>
    <property type="gene ID" value="Pan_g19013"/>
</dbReference>
<accession>A0A7E4VBP5</accession>
<evidence type="ECO:0000256" key="1">
    <source>
        <dbReference type="SAM" id="MobiDB-lite"/>
    </source>
</evidence>
<sequence length="187" mass="20416">MSRLTFYAVFSLTVLATVISSAPLNDFDEDDEIYNPNSRDFTSQCVELAEFAGPKACDAFWKCCSVKHVLNPLNGDKCQNTDHKNGCTLNRESTGIEWSSCKAHNCTAEVTTTTTTTTTTTPRAPSSVAPGSAEMLPPDSPRILRIRNPEDFHIDGASAPEDPSGVCYADPPNPDPRLRILRSSNIF</sequence>
<evidence type="ECO:0000256" key="2">
    <source>
        <dbReference type="SAM" id="SignalP"/>
    </source>
</evidence>
<keyword evidence="2" id="KW-0732">Signal</keyword>
<dbReference type="Proteomes" id="UP000492821">
    <property type="component" value="Unassembled WGS sequence"/>
</dbReference>
<protein>
    <submittedName>
        <fullName evidence="4">Secreted protein</fullName>
    </submittedName>
</protein>
<proteinExistence type="predicted"/>
<feature type="chain" id="PRO_5028897792" evidence="2">
    <location>
        <begin position="22"/>
        <end position="187"/>
    </location>
</feature>
<evidence type="ECO:0000313" key="4">
    <source>
        <dbReference type="WBParaSite" id="Pan_g19013.t2"/>
    </source>
</evidence>
<feature type="region of interest" description="Disordered" evidence="1">
    <location>
        <begin position="155"/>
        <end position="175"/>
    </location>
</feature>